<keyword evidence="2" id="KW-1185">Reference proteome</keyword>
<dbReference type="Proteomes" id="UP000332515">
    <property type="component" value="Unassembled WGS sequence"/>
</dbReference>
<dbReference type="RefSeq" id="WP_153479921.1">
    <property type="nucleotide sequence ID" value="NZ_VWNA01000001.1"/>
</dbReference>
<dbReference type="AlphaFoldDB" id="A0A6A7Y191"/>
<organism evidence="1 2">
    <name type="scientific">Segnochrobactrum spirostomi</name>
    <dbReference type="NCBI Taxonomy" id="2608987"/>
    <lineage>
        <taxon>Bacteria</taxon>
        <taxon>Pseudomonadati</taxon>
        <taxon>Pseudomonadota</taxon>
        <taxon>Alphaproteobacteria</taxon>
        <taxon>Hyphomicrobiales</taxon>
        <taxon>Segnochrobactraceae</taxon>
        <taxon>Segnochrobactrum</taxon>
    </lineage>
</organism>
<accession>A0A6A7Y191</accession>
<dbReference type="EMBL" id="VWNA01000001">
    <property type="protein sequence ID" value="MQT12683.1"/>
    <property type="molecule type" value="Genomic_DNA"/>
</dbReference>
<evidence type="ECO:0000313" key="2">
    <source>
        <dbReference type="Proteomes" id="UP000332515"/>
    </source>
</evidence>
<evidence type="ECO:0000313" key="1">
    <source>
        <dbReference type="EMBL" id="MQT12683.1"/>
    </source>
</evidence>
<proteinExistence type="predicted"/>
<name>A0A6A7Y191_9HYPH</name>
<comment type="caution">
    <text evidence="1">The sequence shown here is derived from an EMBL/GenBank/DDBJ whole genome shotgun (WGS) entry which is preliminary data.</text>
</comment>
<sequence>MTTFTTIEDRALHTISGGTGSSQQTVQQALANLPFANEMGGATADIYYPSQQQLQQSGMLQGLANQ</sequence>
<reference evidence="1 2" key="1">
    <citation type="submission" date="2019-09" db="EMBL/GenBank/DDBJ databases">
        <title>Segnochrobactrum spirostomi gen. nov., sp. nov., isolated from the ciliate Spirostomum cf. yagiui and description of a novel family, Segnochrobactraceae fam. nov. within the order Rhizobiales of the class Alphaproteobacteria.</title>
        <authorList>
            <person name="Akter S."/>
            <person name="Shazib S.U.A."/>
            <person name="Shin M.K."/>
        </authorList>
    </citation>
    <scope>NUCLEOTIDE SEQUENCE [LARGE SCALE GENOMIC DNA]</scope>
    <source>
        <strain evidence="1 2">Sp-1</strain>
    </source>
</reference>
<gene>
    <name evidence="1" type="ORF">F0357_08450</name>
</gene>
<protein>
    <submittedName>
        <fullName evidence="1">Uncharacterized protein</fullName>
    </submittedName>
</protein>